<reference evidence="6" key="1">
    <citation type="submission" date="2018-11" db="EMBL/GenBank/DDBJ databases">
        <authorList>
            <person name="Alioto T."/>
            <person name="Alioto T."/>
        </authorList>
    </citation>
    <scope>NUCLEOTIDE SEQUENCE</scope>
</reference>
<evidence type="ECO:0000313" key="6">
    <source>
        <dbReference type="EMBL" id="VDI09870.1"/>
    </source>
</evidence>
<evidence type="ECO:0000259" key="5">
    <source>
        <dbReference type="PROSITE" id="PS51716"/>
    </source>
</evidence>
<dbReference type="PANTHER" id="PTHR32341">
    <property type="entry name" value="INTERFERON-INDUCIBLE GTPASE"/>
    <property type="match status" value="1"/>
</dbReference>
<dbReference type="PANTHER" id="PTHR32341:SF10">
    <property type="entry name" value="INTERFERON-INDUCIBLE GTPASE 5"/>
    <property type="match status" value="1"/>
</dbReference>
<evidence type="ECO:0000256" key="2">
    <source>
        <dbReference type="ARBA" id="ARBA00022741"/>
    </source>
</evidence>
<feature type="domain" description="IRG-type G" evidence="5">
    <location>
        <begin position="8"/>
        <end position="190"/>
    </location>
</feature>
<dbReference type="GO" id="GO:0016020">
    <property type="term" value="C:membrane"/>
    <property type="evidence" value="ECO:0007669"/>
    <property type="project" value="InterPro"/>
</dbReference>
<gene>
    <name evidence="6" type="ORF">MGAL_10B024179</name>
</gene>
<proteinExistence type="inferred from homology"/>
<dbReference type="InterPro" id="IPR007743">
    <property type="entry name" value="Immunity-related_GTPase-like"/>
</dbReference>
<dbReference type="AlphaFoldDB" id="A0A8B6CTE2"/>
<dbReference type="GO" id="GO:0016787">
    <property type="term" value="F:hydrolase activity"/>
    <property type="evidence" value="ECO:0007669"/>
    <property type="project" value="UniProtKB-KW"/>
</dbReference>
<dbReference type="Proteomes" id="UP000596742">
    <property type="component" value="Unassembled WGS sequence"/>
</dbReference>
<dbReference type="SUPFAM" id="SSF52540">
    <property type="entry name" value="P-loop containing nucleoside triphosphate hydrolases"/>
    <property type="match status" value="1"/>
</dbReference>
<protein>
    <recommendedName>
        <fullName evidence="5">IRG-type G domain-containing protein</fullName>
    </recommendedName>
</protein>
<dbReference type="OrthoDB" id="6135243at2759"/>
<keyword evidence="2" id="KW-0547">Nucleotide-binding</keyword>
<dbReference type="Pfam" id="PF05049">
    <property type="entry name" value="IIGP"/>
    <property type="match status" value="1"/>
</dbReference>
<name>A0A8B6CTE2_MYTGA</name>
<dbReference type="InterPro" id="IPR027417">
    <property type="entry name" value="P-loop_NTPase"/>
</dbReference>
<dbReference type="GO" id="GO:0005525">
    <property type="term" value="F:GTP binding"/>
    <property type="evidence" value="ECO:0007669"/>
    <property type="project" value="UniProtKB-KW"/>
</dbReference>
<keyword evidence="3" id="KW-0378">Hydrolase</keyword>
<sequence>MMMKTSIQIIKFAVTGRSYTGKSSFINLVRDVYPGDETFAEVGFGGCTMIPWEYMYPRNKHVTFTDLPGFDTDTDTKEKFSKSINLGVFDFVFIFVDNFIMEDDVYVAKKLQALGIQYCFVRSKIDLDILNAIDKGKTQNVVVREIRKKPETNISNHVPFLDTAINVGMVKKEIKSYIEIFLLDKEYVEEVPDVMKRNSSEIRLDVIVSSGFATTASLLLSQAKYMIPVIGSVIAAKATSVYVRAFLSTNLLEMKNDAIAVYEHYNKH</sequence>
<evidence type="ECO:0000256" key="1">
    <source>
        <dbReference type="ARBA" id="ARBA00005429"/>
    </source>
</evidence>
<dbReference type="Gene3D" id="3.40.50.300">
    <property type="entry name" value="P-loop containing nucleotide triphosphate hydrolases"/>
    <property type="match status" value="1"/>
</dbReference>
<dbReference type="PROSITE" id="PS51716">
    <property type="entry name" value="G_IRG"/>
    <property type="match status" value="1"/>
</dbReference>
<dbReference type="InterPro" id="IPR030385">
    <property type="entry name" value="G_IRG_dom"/>
</dbReference>
<keyword evidence="4" id="KW-0342">GTP-binding</keyword>
<dbReference type="EMBL" id="UYJE01002337">
    <property type="protein sequence ID" value="VDI09870.1"/>
    <property type="molecule type" value="Genomic_DNA"/>
</dbReference>
<dbReference type="InterPro" id="IPR051515">
    <property type="entry name" value="IRG"/>
</dbReference>
<evidence type="ECO:0000313" key="7">
    <source>
        <dbReference type="Proteomes" id="UP000596742"/>
    </source>
</evidence>
<keyword evidence="7" id="KW-1185">Reference proteome</keyword>
<evidence type="ECO:0000256" key="4">
    <source>
        <dbReference type="ARBA" id="ARBA00023134"/>
    </source>
</evidence>
<comment type="similarity">
    <text evidence="1">Belongs to the TRAFAC class dynamin-like GTPase superfamily. IRG family.</text>
</comment>
<comment type="caution">
    <text evidence="6">The sequence shown here is derived from an EMBL/GenBank/DDBJ whole genome shotgun (WGS) entry which is preliminary data.</text>
</comment>
<accession>A0A8B6CTE2</accession>
<organism evidence="6 7">
    <name type="scientific">Mytilus galloprovincialis</name>
    <name type="common">Mediterranean mussel</name>
    <dbReference type="NCBI Taxonomy" id="29158"/>
    <lineage>
        <taxon>Eukaryota</taxon>
        <taxon>Metazoa</taxon>
        <taxon>Spiralia</taxon>
        <taxon>Lophotrochozoa</taxon>
        <taxon>Mollusca</taxon>
        <taxon>Bivalvia</taxon>
        <taxon>Autobranchia</taxon>
        <taxon>Pteriomorphia</taxon>
        <taxon>Mytilida</taxon>
        <taxon>Mytiloidea</taxon>
        <taxon>Mytilidae</taxon>
        <taxon>Mytilinae</taxon>
        <taxon>Mytilus</taxon>
    </lineage>
</organism>
<evidence type="ECO:0000256" key="3">
    <source>
        <dbReference type="ARBA" id="ARBA00022801"/>
    </source>
</evidence>